<protein>
    <submittedName>
        <fullName evidence="2">Uncharacterized protein</fullName>
    </submittedName>
</protein>
<reference evidence="3" key="1">
    <citation type="submission" date="2016-10" db="EMBL/GenBank/DDBJ databases">
        <authorList>
            <person name="Varghese N."/>
            <person name="Submissions S."/>
        </authorList>
    </citation>
    <scope>NUCLEOTIDE SEQUENCE [LARGE SCALE GENOMIC DNA]</scope>
    <source>
        <strain evidence="3">DSM 23920</strain>
    </source>
</reference>
<keyword evidence="3" id="KW-1185">Reference proteome</keyword>
<dbReference type="RefSeq" id="WP_139170135.1">
    <property type="nucleotide sequence ID" value="NZ_BKAT01000007.1"/>
</dbReference>
<dbReference type="STRING" id="408074.SAMN05660909_02535"/>
<evidence type="ECO:0000313" key="2">
    <source>
        <dbReference type="EMBL" id="SEA57887.1"/>
    </source>
</evidence>
<organism evidence="2 3">
    <name type="scientific">Chitinophaga terrae</name>
    <name type="common">ex Kim and Jung 2007</name>
    <dbReference type="NCBI Taxonomy" id="408074"/>
    <lineage>
        <taxon>Bacteria</taxon>
        <taxon>Pseudomonadati</taxon>
        <taxon>Bacteroidota</taxon>
        <taxon>Chitinophagia</taxon>
        <taxon>Chitinophagales</taxon>
        <taxon>Chitinophagaceae</taxon>
        <taxon>Chitinophaga</taxon>
    </lineage>
</organism>
<gene>
    <name evidence="2" type="ORF">SAMN05660909_02535</name>
</gene>
<proteinExistence type="predicted"/>
<feature type="chain" id="PRO_5011771115" evidence="1">
    <location>
        <begin position="21"/>
        <end position="181"/>
    </location>
</feature>
<dbReference type="EMBL" id="FNRL01000010">
    <property type="protein sequence ID" value="SEA57887.1"/>
    <property type="molecule type" value="Genomic_DNA"/>
</dbReference>
<dbReference type="Proteomes" id="UP000199656">
    <property type="component" value="Unassembled WGS sequence"/>
</dbReference>
<keyword evidence="1" id="KW-0732">Signal</keyword>
<evidence type="ECO:0000256" key="1">
    <source>
        <dbReference type="SAM" id="SignalP"/>
    </source>
</evidence>
<evidence type="ECO:0000313" key="3">
    <source>
        <dbReference type="Proteomes" id="UP000199656"/>
    </source>
</evidence>
<sequence length="181" mass="20910">MRNLFLVTVGLLTISFSLSAQMKPEQKEWIRMGNIVGRERKFLQQEACKDCSYILNAKIFLNKQYQADSILLSYSAPASLSGLPAKLIAANINWKLLMSKNKEKRILILPIWYLCERSGGSVLFPSVLDFERGMYQFSDGKELVYDESKYYIFPQLSIFTTAARTEERMLLDSTDLRLRKK</sequence>
<accession>A0A1H4CBX2</accession>
<dbReference type="OrthoDB" id="686441at2"/>
<name>A0A1H4CBX2_9BACT</name>
<feature type="signal peptide" evidence="1">
    <location>
        <begin position="1"/>
        <end position="20"/>
    </location>
</feature>
<dbReference type="AlphaFoldDB" id="A0A1H4CBX2"/>